<dbReference type="AlphaFoldDB" id="M4NAN3"/>
<dbReference type="Pfam" id="PF11706">
    <property type="entry name" value="zf-CGNR"/>
    <property type="match status" value="1"/>
</dbReference>
<dbReference type="RefSeq" id="WP_015446683.1">
    <property type="nucleotide sequence ID" value="NC_020541.1"/>
</dbReference>
<dbReference type="KEGG" id="rhd:R2APBS1_0439"/>
<dbReference type="InterPro" id="IPR021005">
    <property type="entry name" value="Znf_CGNR"/>
</dbReference>
<evidence type="ECO:0000259" key="1">
    <source>
        <dbReference type="Pfam" id="PF11706"/>
    </source>
</evidence>
<dbReference type="EMBL" id="CP003470">
    <property type="protein sequence ID" value="AGG87610.1"/>
    <property type="molecule type" value="Genomic_DNA"/>
</dbReference>
<dbReference type="InterPro" id="IPR010852">
    <property type="entry name" value="ABATE"/>
</dbReference>
<gene>
    <name evidence="2" type="ORF">R2APBS1_0439</name>
</gene>
<dbReference type="SUPFAM" id="SSF160904">
    <property type="entry name" value="Jann2411-like"/>
    <property type="match status" value="1"/>
</dbReference>
<evidence type="ECO:0000313" key="3">
    <source>
        <dbReference type="Proteomes" id="UP000011859"/>
    </source>
</evidence>
<dbReference type="InterPro" id="IPR023286">
    <property type="entry name" value="ABATE_dom_sf"/>
</dbReference>
<protein>
    <submittedName>
        <fullName evidence="2">Conserved protein containing a Zn-ribbon-like motif, possibly RNA-binding</fullName>
    </submittedName>
</protein>
<keyword evidence="3" id="KW-1185">Reference proteome</keyword>
<feature type="domain" description="Zinc finger CGNR" evidence="1">
    <location>
        <begin position="159"/>
        <end position="201"/>
    </location>
</feature>
<dbReference type="PANTHER" id="PTHR35525">
    <property type="entry name" value="BLL6575 PROTEIN"/>
    <property type="match status" value="1"/>
</dbReference>
<dbReference type="Proteomes" id="UP000011859">
    <property type="component" value="Chromosome"/>
</dbReference>
<dbReference type="STRING" id="666685.R2APBS1_0439"/>
<proteinExistence type="predicted"/>
<accession>M4NAN3</accession>
<dbReference type="Gene3D" id="1.10.3300.10">
    <property type="entry name" value="Jann2411-like domain"/>
    <property type="match status" value="1"/>
</dbReference>
<dbReference type="Pfam" id="PF07336">
    <property type="entry name" value="ABATE"/>
    <property type="match status" value="1"/>
</dbReference>
<name>M4NAN3_9GAMM</name>
<evidence type="ECO:0000313" key="2">
    <source>
        <dbReference type="EMBL" id="AGG87610.1"/>
    </source>
</evidence>
<dbReference type="HOGENOM" id="CLU_087298_3_0_6"/>
<sequence length="202" mass="23178">MPSENRHLPPRPIAAIRLDGGRLCLDFVNTIHDRGAVEVEDYLQQPRRLVEWCARAGALRPDDGVRVPRTARERAALMREVETLRRHLHALFAARVDDLPLPADALRGLDRWLHRAWEGQSLGADGQLHWRADARDARLPLKRIALDALDLLGDPHASRLRRCANTRSCGWLFLDTSKNQRRRWCAMETCGTAEKMQRYRQG</sequence>
<dbReference type="OrthoDB" id="9808437at2"/>
<dbReference type="eggNOG" id="COG5516">
    <property type="taxonomic scope" value="Bacteria"/>
</dbReference>
<dbReference type="PANTHER" id="PTHR35525:SF3">
    <property type="entry name" value="BLL6575 PROTEIN"/>
    <property type="match status" value="1"/>
</dbReference>
<organism evidence="2 3">
    <name type="scientific">Rhodanobacter denitrificans</name>
    <dbReference type="NCBI Taxonomy" id="666685"/>
    <lineage>
        <taxon>Bacteria</taxon>
        <taxon>Pseudomonadati</taxon>
        <taxon>Pseudomonadota</taxon>
        <taxon>Gammaproteobacteria</taxon>
        <taxon>Lysobacterales</taxon>
        <taxon>Rhodanobacteraceae</taxon>
        <taxon>Rhodanobacter</taxon>
    </lineage>
</organism>
<reference evidence="2 3" key="1">
    <citation type="submission" date="2012-04" db="EMBL/GenBank/DDBJ databases">
        <title>Complete genome of Rhodanobacter sp. 2APBS1.</title>
        <authorList>
            <consortium name="US DOE Joint Genome Institute"/>
            <person name="Huntemann M."/>
            <person name="Wei C.-L."/>
            <person name="Han J."/>
            <person name="Detter J.C."/>
            <person name="Han C."/>
            <person name="Tapia R."/>
            <person name="Munk A.C.C."/>
            <person name="Chen A."/>
            <person name="Krypides N."/>
            <person name="Mavromatis K."/>
            <person name="Markowitz V."/>
            <person name="Szeto E."/>
            <person name="Ivanova N."/>
            <person name="Mikhailova N."/>
            <person name="Ovchinnikova G."/>
            <person name="Pagani I."/>
            <person name="Pati A."/>
            <person name="Goodwin L."/>
            <person name="Peters L."/>
            <person name="Pitluck S."/>
            <person name="Woyke T."/>
            <person name="Prakash O."/>
            <person name="Elkins J."/>
            <person name="Brown S."/>
            <person name="Palumbo A."/>
            <person name="Hemme C."/>
            <person name="Zhou J."/>
            <person name="Watson D."/>
            <person name="Jardine P."/>
            <person name="Kostka J."/>
            <person name="Green S."/>
        </authorList>
    </citation>
    <scope>NUCLEOTIDE SEQUENCE [LARGE SCALE GENOMIC DNA]</scope>
    <source>
        <strain evidence="2 3">2APBS1</strain>
    </source>
</reference>